<dbReference type="EMBL" id="JAHDVG010000482">
    <property type="protein sequence ID" value="KAH1173007.1"/>
    <property type="molecule type" value="Genomic_DNA"/>
</dbReference>
<dbReference type="Proteomes" id="UP000827986">
    <property type="component" value="Unassembled WGS sequence"/>
</dbReference>
<comment type="caution">
    <text evidence="2">The sequence shown here is derived from an EMBL/GenBank/DDBJ whole genome shotgun (WGS) entry which is preliminary data.</text>
</comment>
<feature type="region of interest" description="Disordered" evidence="1">
    <location>
        <begin position="30"/>
        <end position="55"/>
    </location>
</feature>
<reference evidence="2" key="1">
    <citation type="submission" date="2021-09" db="EMBL/GenBank/DDBJ databases">
        <title>The genome of Mauremys mutica provides insights into the evolution of semi-aquatic lifestyle.</title>
        <authorList>
            <person name="Gong S."/>
            <person name="Gao Y."/>
        </authorList>
    </citation>
    <scope>NUCLEOTIDE SEQUENCE</scope>
    <source>
        <strain evidence="2">MM-2020</strain>
        <tissue evidence="2">Muscle</tissue>
    </source>
</reference>
<organism evidence="2 3">
    <name type="scientific">Mauremys mutica</name>
    <name type="common">yellowpond turtle</name>
    <dbReference type="NCBI Taxonomy" id="74926"/>
    <lineage>
        <taxon>Eukaryota</taxon>
        <taxon>Metazoa</taxon>
        <taxon>Chordata</taxon>
        <taxon>Craniata</taxon>
        <taxon>Vertebrata</taxon>
        <taxon>Euteleostomi</taxon>
        <taxon>Archelosauria</taxon>
        <taxon>Testudinata</taxon>
        <taxon>Testudines</taxon>
        <taxon>Cryptodira</taxon>
        <taxon>Durocryptodira</taxon>
        <taxon>Testudinoidea</taxon>
        <taxon>Geoemydidae</taxon>
        <taxon>Geoemydinae</taxon>
        <taxon>Mauremys</taxon>
    </lineage>
</organism>
<evidence type="ECO:0000313" key="2">
    <source>
        <dbReference type="EMBL" id="KAH1173007.1"/>
    </source>
</evidence>
<name>A0A9D4AR48_9SAUR</name>
<proteinExistence type="predicted"/>
<evidence type="ECO:0000256" key="1">
    <source>
        <dbReference type="SAM" id="MobiDB-lite"/>
    </source>
</evidence>
<feature type="compositionally biased region" description="Low complexity" evidence="1">
    <location>
        <begin position="38"/>
        <end position="49"/>
    </location>
</feature>
<accession>A0A9D4AR48</accession>
<dbReference type="AlphaFoldDB" id="A0A9D4AR48"/>
<gene>
    <name evidence="2" type="ORF">KIL84_016846</name>
</gene>
<protein>
    <submittedName>
        <fullName evidence="2">Uncharacterized protein</fullName>
    </submittedName>
</protein>
<sequence length="71" mass="7627">MVLTPIPEEALPAEQLQLILGPYLEELFNDPCPKDQPAAESAAETQEAEAVPEPADVSSHVALHSEGFQIC</sequence>
<keyword evidence="3" id="KW-1185">Reference proteome</keyword>
<evidence type="ECO:0000313" key="3">
    <source>
        <dbReference type="Proteomes" id="UP000827986"/>
    </source>
</evidence>